<feature type="chain" id="PRO_5036843319" evidence="2">
    <location>
        <begin position="20"/>
        <end position="321"/>
    </location>
</feature>
<evidence type="ECO:0000256" key="1">
    <source>
        <dbReference type="ARBA" id="ARBA00006987"/>
    </source>
</evidence>
<proteinExistence type="inferred from homology"/>
<dbReference type="PIRSF" id="PIRSF017082">
    <property type="entry name" value="YflP"/>
    <property type="match status" value="1"/>
</dbReference>
<reference evidence="3" key="1">
    <citation type="submission" date="2020-12" db="EMBL/GenBank/DDBJ databases">
        <title>Oil enriched cultivation method for isolating marine PHA-producing bacteria.</title>
        <authorList>
            <person name="Zheng W."/>
            <person name="Yu S."/>
            <person name="Huang Y."/>
        </authorList>
    </citation>
    <scope>NUCLEOTIDE SEQUENCE</scope>
    <source>
        <strain evidence="3">SY-2-12</strain>
    </source>
</reference>
<sequence>MPAASRLTIAILAAGVALAAPAAAEAGYPERPVRILVSFPPGGSSDLVARLLAEELSSNLGQQFVVENKPGAAGTVAATELKNADNDGYTLMLSNLTPFSVAPTRFPDTPYDPVADFSHIAYLGAVHLGMFASPELGTADMASFVEKAKAEPGTIDYGSSGVGSWGHVFAVAFENTADVELSHIPYKGSGPMRLDFRADVIPVMFDAVPQNLPNVEEGNAIPLAVSSPERLDILPDTPTFTELGYDIVAENWLGISGPAGIDAEIVDTLQGALAKALKSDDIAKQFDTWGIVRSDMSSEEFTDYVAASAKTWEPLVKQASK</sequence>
<feature type="signal peptide" evidence="2">
    <location>
        <begin position="1"/>
        <end position="19"/>
    </location>
</feature>
<dbReference type="EMBL" id="JAEKJZ010000002">
    <property type="protein sequence ID" value="MBN9671204.1"/>
    <property type="molecule type" value="Genomic_DNA"/>
</dbReference>
<dbReference type="SUPFAM" id="SSF53850">
    <property type="entry name" value="Periplasmic binding protein-like II"/>
    <property type="match status" value="1"/>
</dbReference>
<accession>A0A939J4Z3</accession>
<protein>
    <submittedName>
        <fullName evidence="3">Tripartite tricarboxylate transporter substrate binding protein</fullName>
    </submittedName>
</protein>
<dbReference type="InterPro" id="IPR005064">
    <property type="entry name" value="BUG"/>
</dbReference>
<dbReference type="AlphaFoldDB" id="A0A939J4Z3"/>
<gene>
    <name evidence="3" type="ORF">JF539_12735</name>
</gene>
<dbReference type="Gene3D" id="3.40.190.150">
    <property type="entry name" value="Bordetella uptake gene, domain 1"/>
    <property type="match status" value="1"/>
</dbReference>
<dbReference type="InterPro" id="IPR042100">
    <property type="entry name" value="Bug_dom1"/>
</dbReference>
<dbReference type="RefSeq" id="WP_207141051.1">
    <property type="nucleotide sequence ID" value="NZ_JAEKJZ010000002.1"/>
</dbReference>
<dbReference type="Proteomes" id="UP000664096">
    <property type="component" value="Unassembled WGS sequence"/>
</dbReference>
<dbReference type="PANTHER" id="PTHR42928:SF5">
    <property type="entry name" value="BLR1237 PROTEIN"/>
    <property type="match status" value="1"/>
</dbReference>
<dbReference type="PANTHER" id="PTHR42928">
    <property type="entry name" value="TRICARBOXYLATE-BINDING PROTEIN"/>
    <property type="match status" value="1"/>
</dbReference>
<name>A0A939J4Z3_9HYPH</name>
<dbReference type="Pfam" id="PF03401">
    <property type="entry name" value="TctC"/>
    <property type="match status" value="1"/>
</dbReference>
<dbReference type="Gene3D" id="3.40.190.10">
    <property type="entry name" value="Periplasmic binding protein-like II"/>
    <property type="match status" value="1"/>
</dbReference>
<evidence type="ECO:0000313" key="4">
    <source>
        <dbReference type="Proteomes" id="UP000664096"/>
    </source>
</evidence>
<comment type="caution">
    <text evidence="3">The sequence shown here is derived from an EMBL/GenBank/DDBJ whole genome shotgun (WGS) entry which is preliminary data.</text>
</comment>
<evidence type="ECO:0000256" key="2">
    <source>
        <dbReference type="SAM" id="SignalP"/>
    </source>
</evidence>
<organism evidence="3 4">
    <name type="scientific">Roseibium aggregatum</name>
    <dbReference type="NCBI Taxonomy" id="187304"/>
    <lineage>
        <taxon>Bacteria</taxon>
        <taxon>Pseudomonadati</taxon>
        <taxon>Pseudomonadota</taxon>
        <taxon>Alphaproteobacteria</taxon>
        <taxon>Hyphomicrobiales</taxon>
        <taxon>Stappiaceae</taxon>
        <taxon>Roseibium</taxon>
    </lineage>
</organism>
<comment type="similarity">
    <text evidence="1">Belongs to the UPF0065 (bug) family.</text>
</comment>
<evidence type="ECO:0000313" key="3">
    <source>
        <dbReference type="EMBL" id="MBN9671204.1"/>
    </source>
</evidence>
<dbReference type="CDD" id="cd07012">
    <property type="entry name" value="PBP2_Bug_TTT"/>
    <property type="match status" value="1"/>
</dbReference>
<keyword evidence="2" id="KW-0732">Signal</keyword>